<dbReference type="AlphaFoldDB" id="A0AAE9YC35"/>
<dbReference type="RefSeq" id="WP_272737945.1">
    <property type="nucleotide sequence ID" value="NZ_CP116942.1"/>
</dbReference>
<keyword evidence="3" id="KW-1185">Reference proteome</keyword>
<organism evidence="2 3">
    <name type="scientific">Iamia majanohamensis</name>
    <dbReference type="NCBI Taxonomy" id="467976"/>
    <lineage>
        <taxon>Bacteria</taxon>
        <taxon>Bacillati</taxon>
        <taxon>Actinomycetota</taxon>
        <taxon>Acidimicrobiia</taxon>
        <taxon>Acidimicrobiales</taxon>
        <taxon>Iamiaceae</taxon>
        <taxon>Iamia</taxon>
    </lineage>
</organism>
<dbReference type="KEGG" id="ima:PO878_06765"/>
<dbReference type="Proteomes" id="UP001216390">
    <property type="component" value="Chromosome"/>
</dbReference>
<dbReference type="Pfam" id="PF04977">
    <property type="entry name" value="DivIC"/>
    <property type="match status" value="1"/>
</dbReference>
<evidence type="ECO:0000313" key="3">
    <source>
        <dbReference type="Proteomes" id="UP001216390"/>
    </source>
</evidence>
<dbReference type="EMBL" id="CP116942">
    <property type="protein sequence ID" value="WCO68428.1"/>
    <property type="molecule type" value="Genomic_DNA"/>
</dbReference>
<evidence type="ECO:0000313" key="2">
    <source>
        <dbReference type="EMBL" id="WCO68428.1"/>
    </source>
</evidence>
<protein>
    <submittedName>
        <fullName evidence="2">Septum formation initiator family protein</fullName>
    </submittedName>
</protein>
<dbReference type="InterPro" id="IPR007060">
    <property type="entry name" value="FtsL/DivIC"/>
</dbReference>
<name>A0AAE9YC35_9ACTN</name>
<gene>
    <name evidence="2" type="ORF">PO878_06765</name>
</gene>
<feature type="coiled-coil region" evidence="1">
    <location>
        <begin position="26"/>
        <end position="56"/>
    </location>
</feature>
<evidence type="ECO:0000256" key="1">
    <source>
        <dbReference type="SAM" id="Coils"/>
    </source>
</evidence>
<accession>A0AAE9YC35</accession>
<keyword evidence="1" id="KW-0175">Coiled coil</keyword>
<reference evidence="2" key="1">
    <citation type="submission" date="2023-01" db="EMBL/GenBank/DDBJ databases">
        <title>The diversity of Class Acidimicrobiia in South China Sea sediment environments and the proposal of Iamia marina sp. nov., a novel species of the genus Iamia.</title>
        <authorList>
            <person name="He Y."/>
            <person name="Tian X."/>
        </authorList>
    </citation>
    <scope>NUCLEOTIDE SEQUENCE</scope>
    <source>
        <strain evidence="2">DSM 19957</strain>
    </source>
</reference>
<proteinExistence type="predicted"/>
<sequence>MSVVLVGFLLVGVFPTRAWLAQRDELSARHEELAALEQEQDAIEEQVERLQTQEEIERIAREEYGMTREDETAFRMLPGAVAPVDLPDTWPFTGTDDWLNR</sequence>